<dbReference type="Proteomes" id="UP001299970">
    <property type="component" value="Unassembled WGS sequence"/>
</dbReference>
<keyword evidence="2" id="KW-0560">Oxidoreductase</keyword>
<dbReference type="InterPro" id="IPR000683">
    <property type="entry name" value="Gfo/Idh/MocA-like_OxRdtase_N"/>
</dbReference>
<protein>
    <submittedName>
        <fullName evidence="5">Gfo/Idh/MocA family oxidoreductase</fullName>
    </submittedName>
</protein>
<dbReference type="SUPFAM" id="SSF51735">
    <property type="entry name" value="NAD(P)-binding Rossmann-fold domains"/>
    <property type="match status" value="1"/>
</dbReference>
<sequence length="336" mass="34951">MRLGLIGLGRIGAFHAQTLSELPGVGSLVVTDAVPAVTAEVAGRVGAEAVESPAKLLAAGVDGVLIAAATDAHPELLLAAVDAGLPTFCEKPLARAATDALAVAERVRATGVAVQVGYPRRFDPGFLAARAAVVNGELGWLHTVRSTTLDPAPPPPAYIAGSGGIFRDCAVHDFDAVRWVTGREVVEVYATGSNRGEQFIAEAGDVDTAATVLTLDDATLALVSNSRYNPRGYDVRLELHGSADSVAAGLDDGLPLRSTEPGVTFPSGPPHGFFMDRLAAAFRAELAAFAQVVAGERPSPCTVDDAMEVVWIAEAAALSLREHRPVRIDEVRRLPG</sequence>
<dbReference type="Gene3D" id="3.30.360.10">
    <property type="entry name" value="Dihydrodipicolinate Reductase, domain 2"/>
    <property type="match status" value="1"/>
</dbReference>
<comment type="similarity">
    <text evidence="1">Belongs to the Gfo/Idh/MocA family.</text>
</comment>
<organism evidence="5 6">
    <name type="scientific">Pseudonocardia alaniniphila</name>
    <dbReference type="NCBI Taxonomy" id="75291"/>
    <lineage>
        <taxon>Bacteria</taxon>
        <taxon>Bacillati</taxon>
        <taxon>Actinomycetota</taxon>
        <taxon>Actinomycetes</taxon>
        <taxon>Pseudonocardiales</taxon>
        <taxon>Pseudonocardiaceae</taxon>
        <taxon>Pseudonocardia</taxon>
    </lineage>
</organism>
<evidence type="ECO:0000259" key="4">
    <source>
        <dbReference type="Pfam" id="PF22725"/>
    </source>
</evidence>
<dbReference type="Pfam" id="PF22725">
    <property type="entry name" value="GFO_IDH_MocA_C3"/>
    <property type="match status" value="1"/>
</dbReference>
<dbReference type="PANTHER" id="PTHR42840:SF3">
    <property type="entry name" value="BINDING ROSSMANN FOLD OXIDOREDUCTASE, PUTATIVE (AFU_ORTHOLOGUE AFUA_2G10240)-RELATED"/>
    <property type="match status" value="1"/>
</dbReference>
<evidence type="ECO:0000256" key="1">
    <source>
        <dbReference type="ARBA" id="ARBA00010928"/>
    </source>
</evidence>
<dbReference type="SUPFAM" id="SSF55347">
    <property type="entry name" value="Glyceraldehyde-3-phosphate dehydrogenase-like, C-terminal domain"/>
    <property type="match status" value="1"/>
</dbReference>
<dbReference type="InterPro" id="IPR055170">
    <property type="entry name" value="GFO_IDH_MocA-like_dom"/>
</dbReference>
<comment type="caution">
    <text evidence="5">The sequence shown here is derived from an EMBL/GenBank/DDBJ whole genome shotgun (WGS) entry which is preliminary data.</text>
</comment>
<reference evidence="5 6" key="1">
    <citation type="submission" date="2022-03" db="EMBL/GenBank/DDBJ databases">
        <title>Pseudonocardia alaer sp. nov., a novel actinomycete isolated from reed forest soil.</title>
        <authorList>
            <person name="Wang L."/>
        </authorList>
    </citation>
    <scope>NUCLEOTIDE SEQUENCE [LARGE SCALE GENOMIC DNA]</scope>
    <source>
        <strain evidence="5 6">Y-16303</strain>
    </source>
</reference>
<dbReference type="EMBL" id="JAKXMK010000039">
    <property type="protein sequence ID" value="MCH6171064.1"/>
    <property type="molecule type" value="Genomic_DNA"/>
</dbReference>
<dbReference type="RefSeq" id="WP_241041927.1">
    <property type="nucleotide sequence ID" value="NZ_BAAAJF010000069.1"/>
</dbReference>
<evidence type="ECO:0000313" key="6">
    <source>
        <dbReference type="Proteomes" id="UP001299970"/>
    </source>
</evidence>
<keyword evidence="6" id="KW-1185">Reference proteome</keyword>
<gene>
    <name evidence="5" type="ORF">MMF94_35630</name>
</gene>
<dbReference type="InterPro" id="IPR036291">
    <property type="entry name" value="NAD(P)-bd_dom_sf"/>
</dbReference>
<dbReference type="PANTHER" id="PTHR42840">
    <property type="entry name" value="NAD(P)-BINDING ROSSMANN-FOLD SUPERFAMILY PROTEIN-RELATED"/>
    <property type="match status" value="1"/>
</dbReference>
<accession>A0ABS9TR96</accession>
<feature type="domain" description="Gfo/Idh/MocA-like oxidoreductase N-terminal" evidence="3">
    <location>
        <begin position="2"/>
        <end position="118"/>
    </location>
</feature>
<evidence type="ECO:0000259" key="3">
    <source>
        <dbReference type="Pfam" id="PF01408"/>
    </source>
</evidence>
<dbReference type="Gene3D" id="3.40.50.720">
    <property type="entry name" value="NAD(P)-binding Rossmann-like Domain"/>
    <property type="match status" value="1"/>
</dbReference>
<evidence type="ECO:0000313" key="5">
    <source>
        <dbReference type="EMBL" id="MCH6171064.1"/>
    </source>
</evidence>
<name>A0ABS9TR96_9PSEU</name>
<feature type="domain" description="GFO/IDH/MocA-like oxidoreductase" evidence="4">
    <location>
        <begin position="126"/>
        <end position="245"/>
    </location>
</feature>
<proteinExistence type="inferred from homology"/>
<dbReference type="Pfam" id="PF01408">
    <property type="entry name" value="GFO_IDH_MocA"/>
    <property type="match status" value="1"/>
</dbReference>
<evidence type="ECO:0000256" key="2">
    <source>
        <dbReference type="ARBA" id="ARBA00023002"/>
    </source>
</evidence>